<organism evidence="1 2">
    <name type="scientific">Roseovarius faecimaris</name>
    <dbReference type="NCBI Taxonomy" id="2494550"/>
    <lineage>
        <taxon>Bacteria</taxon>
        <taxon>Pseudomonadati</taxon>
        <taxon>Pseudomonadota</taxon>
        <taxon>Alphaproteobacteria</taxon>
        <taxon>Rhodobacterales</taxon>
        <taxon>Roseobacteraceae</taxon>
        <taxon>Roseovarius</taxon>
    </lineage>
</organism>
<evidence type="ECO:0008006" key="3">
    <source>
        <dbReference type="Google" id="ProtNLM"/>
    </source>
</evidence>
<dbReference type="OrthoDB" id="7956241at2"/>
<keyword evidence="2" id="KW-1185">Reference proteome</keyword>
<dbReference type="KEGG" id="rom:EI983_18240"/>
<sequence>MIQPKRLITAGGTLVCALGIGYFMQSGSQVPAGAGGQQVASASMVATEAAATMTDAAPVEVNDLALASAAPPTLPESPAIAELPAEPVVNAALEDIPLAEMPEEEAAPSFNCEHMLSAMAQAAAMVQLTLEAPCMVNERFTLHHNGMMFSMTTDMEGTAEFAVPALSENAVFIVAFANGEGAVANASVTSLEYYDRAVVQWKGQSGMQVHALEYGADYGEAGHVWADAARDESSAALGEGGFLTRLGDPELDQALIAEVYTFPSGVAKQGGDVTLSVEAEITAANCGRDVEAQSLQKSADGSLKVQDLVLAMPECDSVGDFLVLKNLLNDLKIAGN</sequence>
<name>A0A6I6IX93_9RHOB</name>
<evidence type="ECO:0000313" key="1">
    <source>
        <dbReference type="EMBL" id="QGY00097.1"/>
    </source>
</evidence>
<proteinExistence type="predicted"/>
<reference evidence="2" key="1">
    <citation type="submission" date="2018-12" db="EMBL/GenBank/DDBJ databases">
        <title>Complete genome sequence of Roseovarius sp. MME-070.</title>
        <authorList>
            <person name="Nam Y.-D."/>
            <person name="Kang J."/>
            <person name="Chung W.-H."/>
            <person name="Park Y.S."/>
        </authorList>
    </citation>
    <scope>NUCLEOTIDE SEQUENCE [LARGE SCALE GENOMIC DNA]</scope>
    <source>
        <strain evidence="2">MME-070</strain>
    </source>
</reference>
<evidence type="ECO:0000313" key="2">
    <source>
        <dbReference type="Proteomes" id="UP000428330"/>
    </source>
</evidence>
<dbReference type="EMBL" id="CP034348">
    <property type="protein sequence ID" value="QGY00097.1"/>
    <property type="molecule type" value="Genomic_DNA"/>
</dbReference>
<dbReference type="Proteomes" id="UP000428330">
    <property type="component" value="Chromosome"/>
</dbReference>
<gene>
    <name evidence="1" type="ORF">EI983_18240</name>
</gene>
<protein>
    <recommendedName>
        <fullName evidence="3">Translocase</fullName>
    </recommendedName>
</protein>
<accession>A0A6I6IX93</accession>
<dbReference type="AlphaFoldDB" id="A0A6I6IX93"/>